<gene>
    <name evidence="1" type="ORF">FB389_1989</name>
</gene>
<dbReference type="RefSeq" id="WP_142113132.1">
    <property type="nucleotide sequence ID" value="NZ_BAAATB010000006.1"/>
</dbReference>
<protein>
    <submittedName>
        <fullName evidence="1">WXG100 family type VII secretion target</fullName>
    </submittedName>
</protein>
<dbReference type="InterPro" id="IPR010310">
    <property type="entry name" value="T7SS_ESAT-6-like"/>
</dbReference>
<keyword evidence="2" id="KW-1185">Reference proteome</keyword>
<dbReference type="Pfam" id="PF06013">
    <property type="entry name" value="WXG100"/>
    <property type="match status" value="1"/>
</dbReference>
<dbReference type="Gene3D" id="1.10.287.1060">
    <property type="entry name" value="ESAT-6-like"/>
    <property type="match status" value="1"/>
</dbReference>
<proteinExistence type="predicted"/>
<sequence>MAQHMKVSYAELAKQAGSLRRGREEIVQRIDALQREIAGLVSSGFVTDKTSVAFNSYYQDFARGARTTVTALDGLAEFLDKTAATLTDVDRQLAAKLAR</sequence>
<dbReference type="OrthoDB" id="3268062at2"/>
<dbReference type="EMBL" id="VFNV01000001">
    <property type="protein sequence ID" value="TQK77270.1"/>
    <property type="molecule type" value="Genomic_DNA"/>
</dbReference>
<dbReference type="InterPro" id="IPR036689">
    <property type="entry name" value="ESAT-6-like_sf"/>
</dbReference>
<dbReference type="Proteomes" id="UP000316181">
    <property type="component" value="Unassembled WGS sequence"/>
</dbReference>
<accession>A0A542SRM4</accession>
<evidence type="ECO:0000313" key="2">
    <source>
        <dbReference type="Proteomes" id="UP000316181"/>
    </source>
</evidence>
<organism evidence="1 2">
    <name type="scientific">Rarobacter incanus</name>
    <dbReference type="NCBI Taxonomy" id="153494"/>
    <lineage>
        <taxon>Bacteria</taxon>
        <taxon>Bacillati</taxon>
        <taxon>Actinomycetota</taxon>
        <taxon>Actinomycetes</taxon>
        <taxon>Micrococcales</taxon>
        <taxon>Rarobacteraceae</taxon>
        <taxon>Rarobacter</taxon>
    </lineage>
</organism>
<name>A0A542SRM4_9MICO</name>
<evidence type="ECO:0000313" key="1">
    <source>
        <dbReference type="EMBL" id="TQK77270.1"/>
    </source>
</evidence>
<reference evidence="1 2" key="1">
    <citation type="submission" date="2019-06" db="EMBL/GenBank/DDBJ databases">
        <title>Sequencing the genomes of 1000 actinobacteria strains.</title>
        <authorList>
            <person name="Klenk H.-P."/>
        </authorList>
    </citation>
    <scope>NUCLEOTIDE SEQUENCE [LARGE SCALE GENOMIC DNA]</scope>
    <source>
        <strain evidence="1 2">DSM 10596</strain>
    </source>
</reference>
<dbReference type="SUPFAM" id="SSF140453">
    <property type="entry name" value="EsxAB dimer-like"/>
    <property type="match status" value="1"/>
</dbReference>
<comment type="caution">
    <text evidence="1">The sequence shown here is derived from an EMBL/GenBank/DDBJ whole genome shotgun (WGS) entry which is preliminary data.</text>
</comment>
<dbReference type="AlphaFoldDB" id="A0A542SRM4"/>